<keyword evidence="3" id="KW-0762">Sugar transport</keyword>
<proteinExistence type="predicted"/>
<evidence type="ECO:0000256" key="7">
    <source>
        <dbReference type="ARBA" id="ARBA00022967"/>
    </source>
</evidence>
<dbReference type="InterPro" id="IPR027417">
    <property type="entry name" value="P-loop_NTPase"/>
</dbReference>
<gene>
    <name evidence="10" type="ORF">RQC66_12445</name>
</gene>
<evidence type="ECO:0000256" key="4">
    <source>
        <dbReference type="ARBA" id="ARBA00022737"/>
    </source>
</evidence>
<organism evidence="10 11">
    <name type="scientific">Streptomyces justiciae</name>
    <dbReference type="NCBI Taxonomy" id="2780140"/>
    <lineage>
        <taxon>Bacteria</taxon>
        <taxon>Bacillati</taxon>
        <taxon>Actinomycetota</taxon>
        <taxon>Actinomycetes</taxon>
        <taxon>Kitasatosporales</taxon>
        <taxon>Streptomycetaceae</taxon>
        <taxon>Streptomyces</taxon>
    </lineage>
</organism>
<dbReference type="InterPro" id="IPR017871">
    <property type="entry name" value="ABC_transporter-like_CS"/>
</dbReference>
<dbReference type="InterPro" id="IPR003593">
    <property type="entry name" value="AAA+_ATPase"/>
</dbReference>
<evidence type="ECO:0000256" key="2">
    <source>
        <dbReference type="ARBA" id="ARBA00022475"/>
    </source>
</evidence>
<evidence type="ECO:0000256" key="1">
    <source>
        <dbReference type="ARBA" id="ARBA00022448"/>
    </source>
</evidence>
<feature type="domain" description="ABC transporter" evidence="9">
    <location>
        <begin position="238"/>
        <end position="486"/>
    </location>
</feature>
<evidence type="ECO:0000259" key="9">
    <source>
        <dbReference type="PROSITE" id="PS50893"/>
    </source>
</evidence>
<dbReference type="GO" id="GO:0005524">
    <property type="term" value="F:ATP binding"/>
    <property type="evidence" value="ECO:0007669"/>
    <property type="project" value="UniProtKB-KW"/>
</dbReference>
<dbReference type="SUPFAM" id="SSF52540">
    <property type="entry name" value="P-loop containing nucleoside triphosphate hydrolases"/>
    <property type="match status" value="2"/>
</dbReference>
<dbReference type="InterPro" id="IPR050107">
    <property type="entry name" value="ABC_carbohydrate_import_ATPase"/>
</dbReference>
<reference evidence="11" key="1">
    <citation type="submission" date="2023-07" db="EMBL/GenBank/DDBJ databases">
        <title>Draft genome sequence of the endophytic actinobacterium Streptomyces justiciae WPN32, a potential antibiotic producer.</title>
        <authorList>
            <person name="Yasawong M."/>
            <person name="Pana W."/>
            <person name="Ganta P."/>
            <person name="Santapan N."/>
            <person name="Songngamsuk T."/>
            <person name="Phatcharaharikarn M."/>
            <person name="Kerdtoob S."/>
            <person name="Nantapong N."/>
        </authorList>
    </citation>
    <scope>NUCLEOTIDE SEQUENCE [LARGE SCALE GENOMIC DNA]</scope>
    <source>
        <strain evidence="11">WPN32</strain>
    </source>
</reference>
<evidence type="ECO:0000313" key="11">
    <source>
        <dbReference type="Proteomes" id="UP001257948"/>
    </source>
</evidence>
<evidence type="ECO:0000256" key="5">
    <source>
        <dbReference type="ARBA" id="ARBA00022741"/>
    </source>
</evidence>
<feature type="domain" description="ABC transporter" evidence="9">
    <location>
        <begin position="8"/>
        <end position="231"/>
    </location>
</feature>
<dbReference type="InterPro" id="IPR003439">
    <property type="entry name" value="ABC_transporter-like_ATP-bd"/>
</dbReference>
<comment type="caution">
    <text evidence="10">The sequence shown here is derived from an EMBL/GenBank/DDBJ whole genome shotgun (WGS) entry which is preliminary data.</text>
</comment>
<dbReference type="CDD" id="cd03215">
    <property type="entry name" value="ABC_Carb_Monos_II"/>
    <property type="match status" value="1"/>
</dbReference>
<dbReference type="PANTHER" id="PTHR43790:SF3">
    <property type="entry name" value="D-ALLOSE IMPORT ATP-BINDING PROTEIN ALSA-RELATED"/>
    <property type="match status" value="1"/>
</dbReference>
<keyword evidence="2" id="KW-1003">Cell membrane</keyword>
<keyword evidence="4" id="KW-0677">Repeat</keyword>
<dbReference type="EMBL" id="JAVTLL010000007">
    <property type="protein sequence ID" value="MDT7841541.1"/>
    <property type="molecule type" value="Genomic_DNA"/>
</dbReference>
<dbReference type="PROSITE" id="PS00211">
    <property type="entry name" value="ABC_TRANSPORTER_1"/>
    <property type="match status" value="1"/>
</dbReference>
<evidence type="ECO:0000256" key="8">
    <source>
        <dbReference type="ARBA" id="ARBA00023136"/>
    </source>
</evidence>
<sequence>MTSYGDILVAQGLFKSYGGVRALDGVGMPLRGGEVHALVGENGAGKSTLVRILSGTLAADEGVVRLAKDTRIATVSQELSLFSDLTVRENLFPYRPPRRFGLLDRGAMDRAARPVLAELGLDVDLNTEVGELPLADQQLTEIARALLRRPRLLILDEPTSALPAAAVDRLEGVLRTLTGRGIAVLYVTHFLEEVMRLAQRVTVLRDGRVALAGAHREDVDVPELVSAMLGGRPEQPVRRARTVVDLPPPVVLSGVSVPGRLADVTFTVRAGEVVGVAGLQGAGHLTALEVVCGRTAVSSGRGDIGGRGLPHSLRDAVRAGVAFVPSDRKRYGLMVDRAVWENTTSVSWLGLGRGGIAPSRTELVRRTAELTERLRLRGGPHDVVARLSGGNQQKVVFAKWLATEPKIVVLDDPTRGVDVGVRAEMHRIVGELAAGGAAVLIASTDLAELTEVCDRVLVFVRGRITEEVHGARLTDHALAVAMQQGASAAG</sequence>
<evidence type="ECO:0000313" key="10">
    <source>
        <dbReference type="EMBL" id="MDT7841541.1"/>
    </source>
</evidence>
<keyword evidence="6 10" id="KW-0067">ATP-binding</keyword>
<keyword evidence="8" id="KW-0472">Membrane</keyword>
<dbReference type="Pfam" id="PF00005">
    <property type="entry name" value="ABC_tran"/>
    <property type="match status" value="2"/>
</dbReference>
<evidence type="ECO:0000256" key="3">
    <source>
        <dbReference type="ARBA" id="ARBA00022597"/>
    </source>
</evidence>
<evidence type="ECO:0000256" key="6">
    <source>
        <dbReference type="ARBA" id="ARBA00022840"/>
    </source>
</evidence>
<dbReference type="Proteomes" id="UP001257948">
    <property type="component" value="Unassembled WGS sequence"/>
</dbReference>
<name>A0ABU3LRU0_9ACTN</name>
<dbReference type="Gene3D" id="3.40.50.300">
    <property type="entry name" value="P-loop containing nucleotide triphosphate hydrolases"/>
    <property type="match status" value="2"/>
</dbReference>
<accession>A0ABU3LRU0</accession>
<dbReference type="PROSITE" id="PS50893">
    <property type="entry name" value="ABC_TRANSPORTER_2"/>
    <property type="match status" value="2"/>
</dbReference>
<protein>
    <submittedName>
        <fullName evidence="10">Sugar ABC transporter ATP-binding protein</fullName>
    </submittedName>
</protein>
<keyword evidence="1" id="KW-0813">Transport</keyword>
<dbReference type="CDD" id="cd03216">
    <property type="entry name" value="ABC_Carb_Monos_I"/>
    <property type="match status" value="1"/>
</dbReference>
<dbReference type="SMART" id="SM00382">
    <property type="entry name" value="AAA"/>
    <property type="match status" value="2"/>
</dbReference>
<keyword evidence="5" id="KW-0547">Nucleotide-binding</keyword>
<dbReference type="PANTHER" id="PTHR43790">
    <property type="entry name" value="CARBOHYDRATE TRANSPORT ATP-BINDING PROTEIN MG119-RELATED"/>
    <property type="match status" value="1"/>
</dbReference>
<keyword evidence="11" id="KW-1185">Reference proteome</keyword>
<keyword evidence="7" id="KW-1278">Translocase</keyword>
<dbReference type="RefSeq" id="WP_314200586.1">
    <property type="nucleotide sequence ID" value="NZ_JAVTLL010000007.1"/>
</dbReference>